<evidence type="ECO:0000256" key="1">
    <source>
        <dbReference type="ARBA" id="ARBA00022679"/>
    </source>
</evidence>
<accession>A0AAE3DDI7</accession>
<evidence type="ECO:0000313" key="3">
    <source>
        <dbReference type="EMBL" id="MCC2128480.1"/>
    </source>
</evidence>
<dbReference type="GO" id="GO:0008033">
    <property type="term" value="P:tRNA processing"/>
    <property type="evidence" value="ECO:0007669"/>
    <property type="project" value="InterPro"/>
</dbReference>
<dbReference type="AlphaFoldDB" id="A0AAE3DDI7"/>
<dbReference type="SUPFAM" id="SSF52402">
    <property type="entry name" value="Adenine nucleotide alpha hydrolases-like"/>
    <property type="match status" value="1"/>
</dbReference>
<dbReference type="PANTHER" id="PTHR43686">
    <property type="entry name" value="SULFURTRANSFERASE-RELATED"/>
    <property type="match status" value="1"/>
</dbReference>
<feature type="domain" description="tRNA(Ile)-lysidine/2-thiocytidine synthase N-terminal" evidence="2">
    <location>
        <begin position="24"/>
        <end position="195"/>
    </location>
</feature>
<dbReference type="InterPro" id="IPR035107">
    <property type="entry name" value="tRNA_thiolation_TtcA_Ctu1"/>
</dbReference>
<protein>
    <submittedName>
        <fullName evidence="3">tRNA 2-thiocytidine(32) synthetase TtcA</fullName>
    </submittedName>
</protein>
<organism evidence="3 4">
    <name type="scientific">Brotocaccenecus cirricatena</name>
    <dbReference type="NCBI Taxonomy" id="3064195"/>
    <lineage>
        <taxon>Bacteria</taxon>
        <taxon>Bacillati</taxon>
        <taxon>Bacillota</taxon>
        <taxon>Clostridia</taxon>
        <taxon>Eubacteriales</taxon>
        <taxon>Oscillospiraceae</taxon>
        <taxon>Brotocaccenecus</taxon>
    </lineage>
</organism>
<dbReference type="InterPro" id="IPR014729">
    <property type="entry name" value="Rossmann-like_a/b/a_fold"/>
</dbReference>
<comment type="caution">
    <text evidence="3">The sequence shown here is derived from an EMBL/GenBank/DDBJ whole genome shotgun (WGS) entry which is preliminary data.</text>
</comment>
<dbReference type="Gene3D" id="3.40.50.620">
    <property type="entry name" value="HUPs"/>
    <property type="match status" value="1"/>
</dbReference>
<keyword evidence="1" id="KW-0808">Transferase</keyword>
<dbReference type="InterPro" id="IPR011063">
    <property type="entry name" value="TilS/TtcA_N"/>
</dbReference>
<name>A0AAE3DDI7_9FIRM</name>
<dbReference type="PIRSF" id="PIRSF004976">
    <property type="entry name" value="ATPase_YdaO"/>
    <property type="match status" value="1"/>
</dbReference>
<dbReference type="Proteomes" id="UP001199319">
    <property type="component" value="Unassembled WGS sequence"/>
</dbReference>
<dbReference type="EMBL" id="JAJEPW010000005">
    <property type="protein sequence ID" value="MCC2128480.1"/>
    <property type="molecule type" value="Genomic_DNA"/>
</dbReference>
<evidence type="ECO:0000259" key="2">
    <source>
        <dbReference type="Pfam" id="PF01171"/>
    </source>
</evidence>
<proteinExistence type="predicted"/>
<reference evidence="3" key="1">
    <citation type="submission" date="2021-10" db="EMBL/GenBank/DDBJ databases">
        <title>Anaerobic single-cell dispensing facilitates the cultivation of human gut bacteria.</title>
        <authorList>
            <person name="Afrizal A."/>
        </authorList>
    </citation>
    <scope>NUCLEOTIDE SEQUENCE</scope>
    <source>
        <strain evidence="3">CLA-AA-H272</strain>
    </source>
</reference>
<dbReference type="GO" id="GO:0016740">
    <property type="term" value="F:transferase activity"/>
    <property type="evidence" value="ECO:0007669"/>
    <property type="project" value="UniProtKB-KW"/>
</dbReference>
<dbReference type="Pfam" id="PF01171">
    <property type="entry name" value="ATP_bind_3"/>
    <property type="match status" value="1"/>
</dbReference>
<dbReference type="RefSeq" id="WP_302927852.1">
    <property type="nucleotide sequence ID" value="NZ_JAJEPW010000005.1"/>
</dbReference>
<sequence>MQKILGQVRRCVEDYHMIDAGDVVAVGVSGGKDSLVTLTALARLRAFYPIPFTVRAITLETGAPGMSFDAVADLCRQLEVPYTRIQVPVYDIVFNERKEKNPCSLCAKLRRGSLNTALTDLGIRKIALGHHYDDAIETLLMNLLFEGRIGCFQPVTYLDRTGITQIRPLLYCREEDIRRVARRLELPVVENPCPANGHSRRQEVKELIAGLEGRYPDIKQKLFGSLQRYPLYGWNLHEEER</sequence>
<gene>
    <name evidence="3" type="ORF">LKD37_02910</name>
</gene>
<dbReference type="PANTHER" id="PTHR43686:SF1">
    <property type="entry name" value="AMINOTRAN_5 DOMAIN-CONTAINING PROTEIN"/>
    <property type="match status" value="1"/>
</dbReference>
<keyword evidence="4" id="KW-1185">Reference proteome</keyword>
<dbReference type="CDD" id="cd24138">
    <property type="entry name" value="TtcA-like"/>
    <property type="match status" value="1"/>
</dbReference>
<evidence type="ECO:0000313" key="4">
    <source>
        <dbReference type="Proteomes" id="UP001199319"/>
    </source>
</evidence>